<reference evidence="1" key="1">
    <citation type="submission" date="2022-11" db="EMBL/GenBank/DDBJ databases">
        <title>Draft genome sequence of Hoeflea poritis E7-10 and Hoeflea prorocentri PM5-8, separated from scleractinian coral Porites lutea and marine dinoflagellate.</title>
        <authorList>
            <person name="Zhang G."/>
            <person name="Wei Q."/>
            <person name="Cai L."/>
        </authorList>
    </citation>
    <scope>NUCLEOTIDE SEQUENCE</scope>
    <source>
        <strain evidence="1">PM5-8</strain>
    </source>
</reference>
<accession>A0A9X3ZIR7</accession>
<gene>
    <name evidence="1" type="ORF">OQ273_18260</name>
</gene>
<sequence>MFPNRVGDGREARSFKVADLADLDEKAGELRAILSARRDMRDA</sequence>
<dbReference type="Proteomes" id="UP001151234">
    <property type="component" value="Unassembled WGS sequence"/>
</dbReference>
<dbReference type="AlphaFoldDB" id="A0A9X3ZIR7"/>
<dbReference type="EMBL" id="JAPJZI010000001">
    <property type="protein sequence ID" value="MDA5400524.1"/>
    <property type="molecule type" value="Genomic_DNA"/>
</dbReference>
<dbReference type="RefSeq" id="WP_267992151.1">
    <property type="nucleotide sequence ID" value="NZ_JAPJZI010000001.1"/>
</dbReference>
<evidence type="ECO:0000313" key="1">
    <source>
        <dbReference type="EMBL" id="MDA5400524.1"/>
    </source>
</evidence>
<keyword evidence="2" id="KW-1185">Reference proteome</keyword>
<organism evidence="1 2">
    <name type="scientific">Hoeflea prorocentri</name>
    <dbReference type="NCBI Taxonomy" id="1922333"/>
    <lineage>
        <taxon>Bacteria</taxon>
        <taxon>Pseudomonadati</taxon>
        <taxon>Pseudomonadota</taxon>
        <taxon>Alphaproteobacteria</taxon>
        <taxon>Hyphomicrobiales</taxon>
        <taxon>Rhizobiaceae</taxon>
        <taxon>Hoeflea</taxon>
    </lineage>
</organism>
<proteinExistence type="predicted"/>
<name>A0A9X3ZIR7_9HYPH</name>
<comment type="caution">
    <text evidence="1">The sequence shown here is derived from an EMBL/GenBank/DDBJ whole genome shotgun (WGS) entry which is preliminary data.</text>
</comment>
<evidence type="ECO:0000313" key="2">
    <source>
        <dbReference type="Proteomes" id="UP001151234"/>
    </source>
</evidence>
<protein>
    <submittedName>
        <fullName evidence="1">Uncharacterized protein</fullName>
    </submittedName>
</protein>